<dbReference type="GO" id="GO:0005886">
    <property type="term" value="C:plasma membrane"/>
    <property type="evidence" value="ECO:0007669"/>
    <property type="project" value="UniProtKB-SubCell"/>
</dbReference>
<keyword evidence="6" id="KW-1133">Transmembrane helix</keyword>
<keyword evidence="3" id="KW-0716">Sensory transduction</keyword>
<evidence type="ECO:0000256" key="6">
    <source>
        <dbReference type="ARBA" id="ARBA00022989"/>
    </source>
</evidence>
<evidence type="ECO:0000256" key="5">
    <source>
        <dbReference type="ARBA" id="ARBA00022725"/>
    </source>
</evidence>
<dbReference type="GO" id="GO:0007165">
    <property type="term" value="P:signal transduction"/>
    <property type="evidence" value="ECO:0007669"/>
    <property type="project" value="UniProtKB-KW"/>
</dbReference>
<evidence type="ECO:0000256" key="2">
    <source>
        <dbReference type="ARBA" id="ARBA00022475"/>
    </source>
</evidence>
<dbReference type="Pfam" id="PF02949">
    <property type="entry name" value="7tm_6"/>
    <property type="match status" value="1"/>
</dbReference>
<evidence type="ECO:0000256" key="9">
    <source>
        <dbReference type="ARBA" id="ARBA00023224"/>
    </source>
</evidence>
<keyword evidence="2" id="KW-1003">Cell membrane</keyword>
<reference evidence="10 11" key="1">
    <citation type="journal article" date="2017" name="G3 (Bethesda)">
        <title>The Physical Genome Mapping of Anopheles albimanus Corrected Scaffold Misassemblies and Identified Interarm Rearrangements in Genus Anopheles.</title>
        <authorList>
            <person name="Artemov G.N."/>
            <person name="Peery A.N."/>
            <person name="Jiang X."/>
            <person name="Tu Z."/>
            <person name="Stegniy V.N."/>
            <person name="Sharakhova M.V."/>
            <person name="Sharakhov I.V."/>
        </authorList>
    </citation>
    <scope>NUCLEOTIDE SEQUENCE [LARGE SCALE GENOMIC DNA]</scope>
    <source>
        <strain evidence="10 11">ALBI9_A</strain>
    </source>
</reference>
<dbReference type="PANTHER" id="PTHR21137:SF35">
    <property type="entry name" value="ODORANT RECEPTOR 19A-RELATED"/>
    <property type="match status" value="1"/>
</dbReference>
<dbReference type="AlphaFoldDB" id="A0A182FZN4"/>
<keyword evidence="7" id="KW-0472">Membrane</keyword>
<dbReference type="VEuPathDB" id="VectorBase:AALB015473"/>
<evidence type="ECO:0000256" key="7">
    <source>
        <dbReference type="ARBA" id="ARBA00023136"/>
    </source>
</evidence>
<evidence type="ECO:0000256" key="1">
    <source>
        <dbReference type="ARBA" id="ARBA00004651"/>
    </source>
</evidence>
<keyword evidence="9" id="KW-0807">Transducer</keyword>
<dbReference type="EnsemblMetazoa" id="AALB015473-RA">
    <property type="protein sequence ID" value="AALB015473-PA"/>
    <property type="gene ID" value="AALB015473"/>
</dbReference>
<evidence type="ECO:0000313" key="10">
    <source>
        <dbReference type="EnsemblMetazoa" id="AALB015473-PA"/>
    </source>
</evidence>
<proteinExistence type="predicted"/>
<dbReference type="Proteomes" id="UP000069272">
    <property type="component" value="Chromosome 3R"/>
</dbReference>
<protein>
    <submittedName>
        <fullName evidence="10">Uncharacterized protein</fullName>
    </submittedName>
</protein>
<dbReference type="STRING" id="7167.A0A182FZN4"/>
<dbReference type="VEuPathDB" id="VectorBase:AALB20_026041"/>
<evidence type="ECO:0000256" key="8">
    <source>
        <dbReference type="ARBA" id="ARBA00023170"/>
    </source>
</evidence>
<dbReference type="InterPro" id="IPR004117">
    <property type="entry name" value="7tm6_olfct_rcpt"/>
</dbReference>
<evidence type="ECO:0000256" key="4">
    <source>
        <dbReference type="ARBA" id="ARBA00022692"/>
    </source>
</evidence>
<evidence type="ECO:0000313" key="11">
    <source>
        <dbReference type="Proteomes" id="UP000069272"/>
    </source>
</evidence>
<dbReference type="GO" id="GO:0004984">
    <property type="term" value="F:olfactory receptor activity"/>
    <property type="evidence" value="ECO:0007669"/>
    <property type="project" value="InterPro"/>
</dbReference>
<dbReference type="GO" id="GO:0005549">
    <property type="term" value="F:odorant binding"/>
    <property type="evidence" value="ECO:0007669"/>
    <property type="project" value="InterPro"/>
</dbReference>
<reference evidence="10" key="2">
    <citation type="submission" date="2022-08" db="UniProtKB">
        <authorList>
            <consortium name="EnsemblMetazoa"/>
        </authorList>
    </citation>
    <scope>IDENTIFICATION</scope>
    <source>
        <strain evidence="10">STECLA/ALBI9_A</strain>
    </source>
</reference>
<evidence type="ECO:0000256" key="3">
    <source>
        <dbReference type="ARBA" id="ARBA00022606"/>
    </source>
</evidence>
<accession>A0A182FZN4</accession>
<name>A0A182FZN4_ANOAL</name>
<keyword evidence="11" id="KW-1185">Reference proteome</keyword>
<organism evidence="10 11">
    <name type="scientific">Anopheles albimanus</name>
    <name type="common">New world malaria mosquito</name>
    <dbReference type="NCBI Taxonomy" id="7167"/>
    <lineage>
        <taxon>Eukaryota</taxon>
        <taxon>Metazoa</taxon>
        <taxon>Ecdysozoa</taxon>
        <taxon>Arthropoda</taxon>
        <taxon>Hexapoda</taxon>
        <taxon>Insecta</taxon>
        <taxon>Pterygota</taxon>
        <taxon>Neoptera</taxon>
        <taxon>Endopterygota</taxon>
        <taxon>Diptera</taxon>
        <taxon>Nematocera</taxon>
        <taxon>Culicoidea</taxon>
        <taxon>Culicidae</taxon>
        <taxon>Anophelinae</taxon>
        <taxon>Anopheles</taxon>
    </lineage>
</organism>
<dbReference type="PANTHER" id="PTHR21137">
    <property type="entry name" value="ODORANT RECEPTOR"/>
    <property type="match status" value="1"/>
</dbReference>
<sequence length="366" mass="42208">MSIIRPENNGKFVCIYPGFSEAPYWQRLGLYVLELFCVLQTVAIACDLLESRGDIVRFGDDISVLAAFTLVLVKRCFCRFYIDDLFDFVEQYRIGYTLYRHREQQYVQQILWHHRLELLIAYLARVLAALLFLAMIAHGMLSNGFILRAKYPFRSDTFIACGAVFLSQMLLDSYTVLSVVLMDLFCMQVLIQLSLHFQLLSLDFATIGRVLPAVTPTRELVLRHQYLLNFGTQVMKVYDSNLMAQFVASIIVICMSAFELLFAEGNVMLTFRFGMFMLCTFFQILIWCFIGDLVGQKSLGISDGIAMCNWLALDNSQKKDLTFTMMRAQKPFIINVYRLFPLTFESFLTILGRSYSLFTVMRGMIE</sequence>
<keyword evidence="5" id="KW-0552">Olfaction</keyword>
<comment type="subcellular location">
    <subcellularLocation>
        <location evidence="1">Cell membrane</location>
        <topology evidence="1">Multi-pass membrane protein</topology>
    </subcellularLocation>
</comment>
<keyword evidence="8" id="KW-0675">Receptor</keyword>
<keyword evidence="4" id="KW-0812">Transmembrane</keyword>